<dbReference type="EMBL" id="KK101072">
    <property type="protein sequence ID" value="KIZ02335.1"/>
    <property type="molecule type" value="Genomic_DNA"/>
</dbReference>
<organism evidence="3 4">
    <name type="scientific">Monoraphidium neglectum</name>
    <dbReference type="NCBI Taxonomy" id="145388"/>
    <lineage>
        <taxon>Eukaryota</taxon>
        <taxon>Viridiplantae</taxon>
        <taxon>Chlorophyta</taxon>
        <taxon>core chlorophytes</taxon>
        <taxon>Chlorophyceae</taxon>
        <taxon>CS clade</taxon>
        <taxon>Sphaeropleales</taxon>
        <taxon>Selenastraceae</taxon>
        <taxon>Monoraphidium</taxon>
    </lineage>
</organism>
<feature type="signal peptide" evidence="2">
    <location>
        <begin position="1"/>
        <end position="26"/>
    </location>
</feature>
<dbReference type="PROSITE" id="PS51257">
    <property type="entry name" value="PROKAR_LIPOPROTEIN"/>
    <property type="match status" value="1"/>
</dbReference>
<gene>
    <name evidence="3" type="ORF">MNEG_5621</name>
</gene>
<feature type="chain" id="PRO_5002246963" evidence="2">
    <location>
        <begin position="27"/>
        <end position="60"/>
    </location>
</feature>
<keyword evidence="4" id="KW-1185">Reference proteome</keyword>
<sequence>MPGVIGKMLLLATAMLLGCAPLLCVALGSQHVKSMRPGSKFTPSHGEITSFPGFDGPLPS</sequence>
<dbReference type="KEGG" id="mng:MNEG_5621"/>
<reference evidence="3 4" key="1">
    <citation type="journal article" date="2013" name="BMC Genomics">
        <title>Reconstruction of the lipid metabolism for the microalga Monoraphidium neglectum from its genome sequence reveals characteristics suitable for biofuel production.</title>
        <authorList>
            <person name="Bogen C."/>
            <person name="Al-Dilaimi A."/>
            <person name="Albersmeier A."/>
            <person name="Wichmann J."/>
            <person name="Grundmann M."/>
            <person name="Rupp O."/>
            <person name="Lauersen K.J."/>
            <person name="Blifernez-Klassen O."/>
            <person name="Kalinowski J."/>
            <person name="Goesmann A."/>
            <person name="Mussgnug J.H."/>
            <person name="Kruse O."/>
        </authorList>
    </citation>
    <scope>NUCLEOTIDE SEQUENCE [LARGE SCALE GENOMIC DNA]</scope>
    <source>
        <strain evidence="3 4">SAG 48.87</strain>
    </source>
</reference>
<proteinExistence type="predicted"/>
<feature type="non-terminal residue" evidence="3">
    <location>
        <position position="60"/>
    </location>
</feature>
<evidence type="ECO:0000313" key="4">
    <source>
        <dbReference type="Proteomes" id="UP000054498"/>
    </source>
</evidence>
<dbReference type="AlphaFoldDB" id="A0A0D2MGY4"/>
<accession>A0A0D2MGY4</accession>
<evidence type="ECO:0000256" key="1">
    <source>
        <dbReference type="SAM" id="MobiDB-lite"/>
    </source>
</evidence>
<evidence type="ECO:0000256" key="2">
    <source>
        <dbReference type="SAM" id="SignalP"/>
    </source>
</evidence>
<name>A0A0D2MGY4_9CHLO</name>
<evidence type="ECO:0000313" key="3">
    <source>
        <dbReference type="EMBL" id="KIZ02335.1"/>
    </source>
</evidence>
<feature type="region of interest" description="Disordered" evidence="1">
    <location>
        <begin position="36"/>
        <end position="60"/>
    </location>
</feature>
<protein>
    <submittedName>
        <fullName evidence="3">Uncharacterized protein</fullName>
    </submittedName>
</protein>
<keyword evidence="2" id="KW-0732">Signal</keyword>
<dbReference type="GeneID" id="25738498"/>
<dbReference type="RefSeq" id="XP_013901354.1">
    <property type="nucleotide sequence ID" value="XM_014045900.1"/>
</dbReference>
<dbReference type="Proteomes" id="UP000054498">
    <property type="component" value="Unassembled WGS sequence"/>
</dbReference>